<evidence type="ECO:0000256" key="14">
    <source>
        <dbReference type="ARBA" id="ARBA00023002"/>
    </source>
</evidence>
<dbReference type="PANTHER" id="PTHR43105">
    <property type="entry name" value="RESPIRATORY NITRATE REDUCTASE"/>
    <property type="match status" value="1"/>
</dbReference>
<evidence type="ECO:0000256" key="15">
    <source>
        <dbReference type="ARBA" id="ARBA00023004"/>
    </source>
</evidence>
<keyword evidence="7" id="KW-0004">4Fe-4S</keyword>
<dbReference type="Pfam" id="PF00258">
    <property type="entry name" value="Flavodoxin_1"/>
    <property type="match status" value="1"/>
</dbReference>
<keyword evidence="14" id="KW-0560">Oxidoreductase</keyword>
<dbReference type="Gene3D" id="3.40.50.360">
    <property type="match status" value="1"/>
</dbReference>
<dbReference type="InterPro" id="IPR006963">
    <property type="entry name" value="Mopterin_OxRdtase_4Fe-4S_dom"/>
</dbReference>
<evidence type="ECO:0000256" key="7">
    <source>
        <dbReference type="ARBA" id="ARBA00022485"/>
    </source>
</evidence>
<dbReference type="Gene3D" id="2.20.25.90">
    <property type="entry name" value="ADC-like domains"/>
    <property type="match status" value="1"/>
</dbReference>
<dbReference type="InterPro" id="IPR039261">
    <property type="entry name" value="FNR_nucleotide-bd"/>
</dbReference>
<evidence type="ECO:0000313" key="23">
    <source>
        <dbReference type="EMBL" id="WTW67621.1"/>
    </source>
</evidence>
<dbReference type="SUPFAM" id="SSF53706">
    <property type="entry name" value="Formate dehydrogenase/DMSO reductase, domains 1-3"/>
    <property type="match status" value="1"/>
</dbReference>
<comment type="similarity">
    <text evidence="5">Belongs to the prokaryotic molybdopterin-containing oxidoreductase family. NasA/NapA/NarB subfamily.</text>
</comment>
<dbReference type="SUPFAM" id="SSF63380">
    <property type="entry name" value="Riboflavin synthase domain-like"/>
    <property type="match status" value="1"/>
</dbReference>
<dbReference type="InterPro" id="IPR001094">
    <property type="entry name" value="Flavdoxin-like"/>
</dbReference>
<dbReference type="Gene3D" id="3.40.50.80">
    <property type="entry name" value="Nucleotide-binding domain of ferredoxin-NADP reductase (FNR) module"/>
    <property type="match status" value="1"/>
</dbReference>
<evidence type="ECO:0000259" key="22">
    <source>
        <dbReference type="PROSITE" id="PS51669"/>
    </source>
</evidence>
<keyword evidence="11" id="KW-0479">Metal-binding</keyword>
<protein>
    <recommendedName>
        <fullName evidence="6">assimilatory sulfite reductase (NADPH)</fullName>
        <ecNumber evidence="6">1.8.1.2</ecNumber>
    </recommendedName>
</protein>
<dbReference type="Gene3D" id="2.40.30.10">
    <property type="entry name" value="Translation factors"/>
    <property type="match status" value="1"/>
</dbReference>
<feature type="region of interest" description="Disordered" evidence="19">
    <location>
        <begin position="720"/>
        <end position="752"/>
    </location>
</feature>
<dbReference type="InterPro" id="IPR006656">
    <property type="entry name" value="Mopterin_OxRdtase"/>
</dbReference>
<dbReference type="InterPro" id="IPR023173">
    <property type="entry name" value="NADPH_Cyt_P450_Rdtase_alpha"/>
</dbReference>
<keyword evidence="10" id="KW-0288">FMN</keyword>
<dbReference type="Gene3D" id="3.40.50.740">
    <property type="match status" value="1"/>
</dbReference>
<keyword evidence="13" id="KW-0521">NADP</keyword>
<dbReference type="GO" id="GO:0004783">
    <property type="term" value="F:sulfite reductase (NADPH) activity"/>
    <property type="evidence" value="ECO:0007669"/>
    <property type="project" value="UniProtKB-EC"/>
</dbReference>
<dbReference type="CDD" id="cd02754">
    <property type="entry name" value="MopB_Nitrate-R-NapA-like"/>
    <property type="match status" value="1"/>
</dbReference>
<evidence type="ECO:0000256" key="10">
    <source>
        <dbReference type="ARBA" id="ARBA00022643"/>
    </source>
</evidence>
<evidence type="ECO:0000256" key="11">
    <source>
        <dbReference type="ARBA" id="ARBA00022723"/>
    </source>
</evidence>
<keyword evidence="17" id="KW-0534">Nitrate assimilation</keyword>
<dbReference type="FunFam" id="2.40.40.20:FF:000005">
    <property type="entry name" value="Periplasmic nitrate reductase"/>
    <property type="match status" value="1"/>
</dbReference>
<reference evidence="23" key="1">
    <citation type="submission" date="2022-10" db="EMBL/GenBank/DDBJ databases">
        <title>The complete genomes of actinobacterial strains from the NBC collection.</title>
        <authorList>
            <person name="Joergensen T.S."/>
            <person name="Alvarez Arevalo M."/>
            <person name="Sterndorff E.B."/>
            <person name="Faurdal D."/>
            <person name="Vuksanovic O."/>
            <person name="Mourched A.-S."/>
            <person name="Charusanti P."/>
            <person name="Shaw S."/>
            <person name="Blin K."/>
            <person name="Weber T."/>
        </authorList>
    </citation>
    <scope>NUCLEOTIDE SEQUENCE</scope>
    <source>
        <strain evidence="23">NBC_00008</strain>
    </source>
</reference>
<dbReference type="GO" id="GO:0043546">
    <property type="term" value="F:molybdopterin cofactor binding"/>
    <property type="evidence" value="ECO:0007669"/>
    <property type="project" value="InterPro"/>
</dbReference>
<dbReference type="InterPro" id="IPR009010">
    <property type="entry name" value="Asp_de-COase-like_dom_sf"/>
</dbReference>
<name>A0AAU2VKU7_9ACTN</name>
<keyword evidence="15" id="KW-0408">Iron</keyword>
<sequence>MPPESSSAAVTQVRTVCSYCGVGCGMVLDIGSGPDGRRKVLKASGDKAHPANHGRLCTKGATTAEMLAAPGRLTTALIRPERGAEPVPAGVDEAITDTARRLRTVIDEHGPDAVAFYVSGQLSLEAQYLANKLAKGFVRTNRIESNSRLCMASAGSGYKLSLGADGPPGSYQDFENADVFLVIGSNMADCHPILFLRMMERVKAGARLIVVDPRRTATAEKAGLFLRIRPGTDLALLNGLLYLLHENGHTDTAFIAERTEGWEAMPEFLTDYRPAAVAEITGIPEADIRQAAQWIGGAGEWMSCWTMGLNQSTHGTWNTNALINLHLATGAICRPGSGPFSLTGQPNAMGGREMGYMGPGLPGQRSVLVEEDRAFADALWGLEPGTVREDGSGEGTVDMFRRMAAGEIKACWIICTNPVASVANRRTVIEALETAELVITQDVFADTETNAYADVVLPGAMWSESEGVLVNSERNLTLARQAVDPPGEALADWRIIARIACEMGYADAFGYADAEEVFEEIKRAANPRTGYDLSGVSYERLRTTPVQWPAPSADGPDRNPVRYLGPDGGPVFPTASGRAVFFARPHVPAAEMPDDDYPFVLNTGRLQHQWHTLTKTGKVAKLNRLDPAPFVELHPEDARRLGIAGGDSVEVASRRGRAVLPAVVTDRVRPGCCFAPFHWNDLFGEYRCVNAVTSDAVDPVSFQPEFKMCAVTLAKVAPVPGVSPAPGADTTAPDAPGSRGSEPAQPLPAATARPGAVAGAEAVFGLEDAPPPVLAEHERQYLVGFLAGLPSGTPGVPVLPAGAPFTGEHARWVNGVLAGMYSRAPQAMDEPVEAGSSGSREVVVLWASQTGNAEEFAMAAADRLTATGHRARLVGMADADPRALPPAADLLLITSTFGDGDAPDNGSGFWEALTAADTPPLDGTRYAVLALGDSSYDDFCGHGRRLDQRLDELGAVRLAPRTDCEPDYEPSALSWLDQVLTGLTAQPAPASPLPASPPPTVAAGPARAAAPAPGARPVPVTARLVGNRLLSLPGAGKEVRRFTFDTRGADGPLTYEAGDALAVHPVNSTELVAEWLAVTGLDADAPVEVAGSAGVRLADALRHRLDITALTPALLGFITERTGDRALKKMLRPDNKGELARWSWGRQAVDVLAEYPVRAEPQEWAGILRRLQPRLYSISSSPLTDPHQVSLTVSVVRYENPRGRPRNGVCSAFLADAAPDAPVSVTVRRAPHFRPPAGPDTPLVMVGPGTGVAPFLGFLEERRARRHRGPNWLFFGEQHRATDFTYERELANFLADGTLTRLDTAFSRDQRAKVYVQDRMREHGARLWSWLRDGAHFHVCGDAARMAKDVDGALRDIAVAHGGLDQEAAALYVKQLAADKRYVRDVY</sequence>
<dbReference type="EMBL" id="CP108313">
    <property type="protein sequence ID" value="WTW67621.1"/>
    <property type="molecule type" value="Genomic_DNA"/>
</dbReference>
<dbReference type="Pfam" id="PF00667">
    <property type="entry name" value="FAD_binding_1"/>
    <property type="match status" value="1"/>
</dbReference>
<evidence type="ECO:0000256" key="3">
    <source>
        <dbReference type="ARBA" id="ARBA00001966"/>
    </source>
</evidence>
<keyword evidence="16" id="KW-0411">Iron-sulfur</keyword>
<evidence type="ECO:0000256" key="8">
    <source>
        <dbReference type="ARBA" id="ARBA00022505"/>
    </source>
</evidence>
<comment type="catalytic activity">
    <reaction evidence="18">
        <text>hydrogen sulfide + 3 NADP(+) + 3 H2O = sulfite + 3 NADPH + 4 H(+)</text>
        <dbReference type="Rhea" id="RHEA:13801"/>
        <dbReference type="ChEBI" id="CHEBI:15377"/>
        <dbReference type="ChEBI" id="CHEBI:15378"/>
        <dbReference type="ChEBI" id="CHEBI:17359"/>
        <dbReference type="ChEBI" id="CHEBI:29919"/>
        <dbReference type="ChEBI" id="CHEBI:57783"/>
        <dbReference type="ChEBI" id="CHEBI:58349"/>
        <dbReference type="EC" id="1.8.1.2"/>
    </reaction>
</comment>
<keyword evidence="9" id="KW-0285">Flavoprotein</keyword>
<dbReference type="EC" id="1.8.1.2" evidence="6"/>
<dbReference type="InterPro" id="IPR050123">
    <property type="entry name" value="Prok_molybdopt-oxidoreductase"/>
</dbReference>
<dbReference type="InterPro" id="IPR003097">
    <property type="entry name" value="CysJ-like_FAD-binding"/>
</dbReference>
<evidence type="ECO:0000259" key="21">
    <source>
        <dbReference type="PROSITE" id="PS51384"/>
    </source>
</evidence>
<dbReference type="SUPFAM" id="SSF52343">
    <property type="entry name" value="Ferredoxin reductase-like, C-terminal NADP-linked domain"/>
    <property type="match status" value="1"/>
</dbReference>
<dbReference type="Pfam" id="PF00175">
    <property type="entry name" value="NAD_binding_1"/>
    <property type="match status" value="1"/>
</dbReference>
<keyword evidence="8" id="KW-0500">Molybdenum</keyword>
<dbReference type="InterPro" id="IPR001709">
    <property type="entry name" value="Flavoprot_Pyr_Nucl_cyt_Rdtase"/>
</dbReference>
<evidence type="ECO:0000256" key="1">
    <source>
        <dbReference type="ARBA" id="ARBA00001917"/>
    </source>
</evidence>
<feature type="compositionally biased region" description="Low complexity" evidence="19">
    <location>
        <begin position="1001"/>
        <end position="1015"/>
    </location>
</feature>
<feature type="domain" description="FAD-binding FR-type" evidence="21">
    <location>
        <begin position="1017"/>
        <end position="1236"/>
    </location>
</feature>
<dbReference type="PROSITE" id="PS50902">
    <property type="entry name" value="FLAVODOXIN_LIKE"/>
    <property type="match status" value="1"/>
</dbReference>
<dbReference type="Pfam" id="PF01568">
    <property type="entry name" value="Molydop_binding"/>
    <property type="match status" value="1"/>
</dbReference>
<dbReference type="InterPro" id="IPR006657">
    <property type="entry name" value="MoPterin_dinucl-bd_dom"/>
</dbReference>
<evidence type="ECO:0000256" key="4">
    <source>
        <dbReference type="ARBA" id="ARBA00001974"/>
    </source>
</evidence>
<dbReference type="FunFam" id="3.40.50.80:FF:000001">
    <property type="entry name" value="NADPH--cytochrome P450 reductase 1"/>
    <property type="match status" value="1"/>
</dbReference>
<dbReference type="GO" id="GO:0016020">
    <property type="term" value="C:membrane"/>
    <property type="evidence" value="ECO:0007669"/>
    <property type="project" value="TreeGrafter"/>
</dbReference>
<evidence type="ECO:0000256" key="16">
    <source>
        <dbReference type="ARBA" id="ARBA00023014"/>
    </source>
</evidence>
<comment type="cofactor">
    <cofactor evidence="1">
        <name>FMN</name>
        <dbReference type="ChEBI" id="CHEBI:58210"/>
    </cofactor>
</comment>
<dbReference type="Gene3D" id="3.40.228.10">
    <property type="entry name" value="Dimethylsulfoxide Reductase, domain 2"/>
    <property type="match status" value="1"/>
</dbReference>
<dbReference type="SMART" id="SM00926">
    <property type="entry name" value="Molybdop_Fe4S4"/>
    <property type="match status" value="1"/>
</dbReference>
<comment type="cofactor">
    <cofactor evidence="4">
        <name>FAD</name>
        <dbReference type="ChEBI" id="CHEBI:57692"/>
    </cofactor>
</comment>
<evidence type="ECO:0000256" key="18">
    <source>
        <dbReference type="ARBA" id="ARBA00052219"/>
    </source>
</evidence>
<evidence type="ECO:0000256" key="17">
    <source>
        <dbReference type="ARBA" id="ARBA00023063"/>
    </source>
</evidence>
<evidence type="ECO:0000259" key="20">
    <source>
        <dbReference type="PROSITE" id="PS50902"/>
    </source>
</evidence>
<dbReference type="GO" id="GO:0051539">
    <property type="term" value="F:4 iron, 4 sulfur cluster binding"/>
    <property type="evidence" value="ECO:0007669"/>
    <property type="project" value="UniProtKB-KW"/>
</dbReference>
<dbReference type="Gene3D" id="2.40.40.20">
    <property type="match status" value="1"/>
</dbReference>
<feature type="compositionally biased region" description="Pro residues" evidence="19">
    <location>
        <begin position="989"/>
        <end position="1000"/>
    </location>
</feature>
<dbReference type="Pfam" id="PF04879">
    <property type="entry name" value="Molybdop_Fe4S4"/>
    <property type="match status" value="1"/>
</dbReference>
<accession>A0AAU2VKU7</accession>
<proteinExistence type="inferred from homology"/>
<feature type="region of interest" description="Disordered" evidence="19">
    <location>
        <begin position="986"/>
        <end position="1015"/>
    </location>
</feature>
<dbReference type="PANTHER" id="PTHR43105:SF9">
    <property type="entry name" value="NADPH-FE(3+) OXIDOREDUCTASE SUBUNIT ALPHA"/>
    <property type="match status" value="1"/>
</dbReference>
<dbReference type="SUPFAM" id="SSF50692">
    <property type="entry name" value="ADC-like"/>
    <property type="match status" value="1"/>
</dbReference>
<dbReference type="Gene3D" id="1.20.990.10">
    <property type="entry name" value="NADPH-cytochrome p450 Reductase, Chain A, domain 3"/>
    <property type="match status" value="1"/>
</dbReference>
<dbReference type="CDD" id="cd02791">
    <property type="entry name" value="MopB_CT_Nitrate-R-NapA-like"/>
    <property type="match status" value="1"/>
</dbReference>
<dbReference type="GO" id="GO:0042128">
    <property type="term" value="P:nitrate assimilation"/>
    <property type="evidence" value="ECO:0007669"/>
    <property type="project" value="UniProtKB-KW"/>
</dbReference>
<dbReference type="GO" id="GO:0046872">
    <property type="term" value="F:metal ion binding"/>
    <property type="evidence" value="ECO:0007669"/>
    <property type="project" value="UniProtKB-KW"/>
</dbReference>
<evidence type="ECO:0000256" key="12">
    <source>
        <dbReference type="ARBA" id="ARBA00022827"/>
    </source>
</evidence>
<dbReference type="InterPro" id="IPR001433">
    <property type="entry name" value="OxRdtase_FAD/NAD-bd"/>
</dbReference>
<dbReference type="InterPro" id="IPR017938">
    <property type="entry name" value="Riboflavin_synthase-like_b-brl"/>
</dbReference>
<evidence type="ECO:0000256" key="6">
    <source>
        <dbReference type="ARBA" id="ARBA00012604"/>
    </source>
</evidence>
<comment type="cofactor">
    <cofactor evidence="3">
        <name>[4Fe-4S] cluster</name>
        <dbReference type="ChEBI" id="CHEBI:49883"/>
    </cofactor>
</comment>
<dbReference type="PRINTS" id="PR00369">
    <property type="entry name" value="FLAVODOXIN"/>
</dbReference>
<evidence type="ECO:0000256" key="13">
    <source>
        <dbReference type="ARBA" id="ARBA00022857"/>
    </source>
</evidence>
<dbReference type="PROSITE" id="PS51384">
    <property type="entry name" value="FAD_FR"/>
    <property type="match status" value="1"/>
</dbReference>
<feature type="compositionally biased region" description="Low complexity" evidence="19">
    <location>
        <begin position="720"/>
        <end position="737"/>
    </location>
</feature>
<evidence type="ECO:0000256" key="5">
    <source>
        <dbReference type="ARBA" id="ARBA00008747"/>
    </source>
</evidence>
<dbReference type="PROSITE" id="PS51669">
    <property type="entry name" value="4FE4S_MOW_BIS_MGD"/>
    <property type="match status" value="1"/>
</dbReference>
<evidence type="ECO:0000256" key="9">
    <source>
        <dbReference type="ARBA" id="ARBA00022630"/>
    </source>
</evidence>
<dbReference type="SUPFAM" id="SSF52218">
    <property type="entry name" value="Flavoproteins"/>
    <property type="match status" value="1"/>
</dbReference>
<dbReference type="InterPro" id="IPR017927">
    <property type="entry name" value="FAD-bd_FR_type"/>
</dbReference>
<dbReference type="CDD" id="cd06199">
    <property type="entry name" value="SiR"/>
    <property type="match status" value="1"/>
</dbReference>
<evidence type="ECO:0000256" key="2">
    <source>
        <dbReference type="ARBA" id="ARBA00001942"/>
    </source>
</evidence>
<gene>
    <name evidence="23" type="ORF">OG398_04670</name>
</gene>
<dbReference type="InterPro" id="IPR041957">
    <property type="entry name" value="CT_Nitrate-R-NapA-like"/>
</dbReference>
<dbReference type="InterPro" id="IPR029039">
    <property type="entry name" value="Flavoprotein-like_sf"/>
</dbReference>
<evidence type="ECO:0000256" key="19">
    <source>
        <dbReference type="SAM" id="MobiDB-lite"/>
    </source>
</evidence>
<keyword evidence="12" id="KW-0274">FAD</keyword>
<dbReference type="Pfam" id="PF00384">
    <property type="entry name" value="Molybdopterin"/>
    <property type="match status" value="1"/>
</dbReference>
<feature type="domain" description="Flavodoxin-like" evidence="20">
    <location>
        <begin position="842"/>
        <end position="980"/>
    </location>
</feature>
<feature type="domain" description="4Fe-4S Mo/W bis-MGD-type" evidence="22">
    <location>
        <begin position="10"/>
        <end position="71"/>
    </location>
</feature>
<dbReference type="GO" id="GO:0010181">
    <property type="term" value="F:FMN binding"/>
    <property type="evidence" value="ECO:0007669"/>
    <property type="project" value="InterPro"/>
</dbReference>
<dbReference type="PRINTS" id="PR00371">
    <property type="entry name" value="FPNCR"/>
</dbReference>
<comment type="cofactor">
    <cofactor evidence="2">
        <name>Mo-bis(molybdopterin guanine dinucleotide)</name>
        <dbReference type="ChEBI" id="CHEBI:60539"/>
    </cofactor>
</comment>
<dbReference type="InterPro" id="IPR008254">
    <property type="entry name" value="Flavodoxin/NO_synth"/>
</dbReference>
<organism evidence="23">
    <name type="scientific">Streptomyces sp. NBC_00008</name>
    <dbReference type="NCBI Taxonomy" id="2903610"/>
    <lineage>
        <taxon>Bacteria</taxon>
        <taxon>Bacillati</taxon>
        <taxon>Actinomycetota</taxon>
        <taxon>Actinomycetes</taxon>
        <taxon>Kitasatosporales</taxon>
        <taxon>Streptomycetaceae</taxon>
        <taxon>Streptomyces</taxon>
    </lineage>
</organism>